<dbReference type="PANTHER" id="PTHR22898">
    <property type="entry name" value="UNCHARACTERIZED GLYCOSOL TRANSFERASE-RELATED"/>
    <property type="match status" value="1"/>
</dbReference>
<evidence type="ECO:0000256" key="1">
    <source>
        <dbReference type="ARBA" id="ARBA00022676"/>
    </source>
</evidence>
<keyword evidence="3" id="KW-0812">Transmembrane</keyword>
<dbReference type="EMBL" id="DS268409">
    <property type="protein sequence ID" value="EFO95352.1"/>
    <property type="molecule type" value="Genomic_DNA"/>
</dbReference>
<feature type="transmembrane region" description="Helical" evidence="3">
    <location>
        <begin position="27"/>
        <end position="45"/>
    </location>
</feature>
<keyword evidence="5" id="KW-1185">Reference proteome</keyword>
<dbReference type="GO" id="GO:0016020">
    <property type="term" value="C:membrane"/>
    <property type="evidence" value="ECO:0007669"/>
    <property type="project" value="InterPro"/>
</dbReference>
<dbReference type="InParanoid" id="E3LIZ0"/>
<dbReference type="PANTHER" id="PTHR22898:SF14">
    <property type="entry name" value="L-FUCOSYLTRANSFERASE"/>
    <property type="match status" value="1"/>
</dbReference>
<sequence length="380" mass="43983">MIVNQVIPVNNGRFYCLKYNCKRLTKSFKICFLLLLIYLVLLLITEKISLTAITSPALPTTTSMVTTKKIKKPNKYVSSNLAASSRLGNHLFELSALLAIARKLERIPTFFIIDHHYDQMLKDTDFVIPGLLDHFLIINESVPVSITPTDFQLKCCMWDDPDRLKNITDEYIHIRGTHYQSWKFFPRLRNELMGYLKTTKNKFPNLPKSSSNTFVTCVHIRRTDFVGSGFHVPDEKFILSAMQFVEQKEKRRKQINMSTVFFGDDHAFMEGISNQSFTLSNGRVKDLKLESFVSYDDPADSMIYSKNNCDVVLFTAPHTTFGWWLGYLSKGNQVYYTDIKYVDDNSIASGLFDPDDYYPPHWTPFKYNEFDNTTVVETMK</sequence>
<name>E3LIZ0_CAERE</name>
<gene>
    <name evidence="4" type="ORF">CRE_09461</name>
</gene>
<keyword evidence="3" id="KW-1133">Transmembrane helix</keyword>
<dbReference type="GO" id="GO:0008107">
    <property type="term" value="F:galactoside 2-alpha-L-fucosyltransferase activity"/>
    <property type="evidence" value="ECO:0007669"/>
    <property type="project" value="InterPro"/>
</dbReference>
<dbReference type="AlphaFoldDB" id="E3LIZ0"/>
<keyword evidence="1" id="KW-0328">Glycosyltransferase</keyword>
<accession>E3LIZ0</accession>
<dbReference type="eggNOG" id="ENOG502SVMQ">
    <property type="taxonomic scope" value="Eukaryota"/>
</dbReference>
<protein>
    <recommendedName>
        <fullName evidence="6">L-Fucosyltransferase</fullName>
    </recommendedName>
</protein>
<proteinExistence type="predicted"/>
<reference evidence="4" key="1">
    <citation type="submission" date="2007-07" db="EMBL/GenBank/DDBJ databases">
        <title>PCAP assembly of the Caenorhabditis remanei genome.</title>
        <authorList>
            <consortium name="The Caenorhabditis remanei Sequencing Consortium"/>
            <person name="Wilson R.K."/>
        </authorList>
    </citation>
    <scope>NUCLEOTIDE SEQUENCE [LARGE SCALE GENOMIC DNA]</scope>
    <source>
        <strain evidence="4">PB4641</strain>
    </source>
</reference>
<dbReference type="HOGENOM" id="CLU_038305_0_0_1"/>
<keyword evidence="2" id="KW-0808">Transferase</keyword>
<organism evidence="5">
    <name type="scientific">Caenorhabditis remanei</name>
    <name type="common">Caenorhabditis vulgaris</name>
    <dbReference type="NCBI Taxonomy" id="31234"/>
    <lineage>
        <taxon>Eukaryota</taxon>
        <taxon>Metazoa</taxon>
        <taxon>Ecdysozoa</taxon>
        <taxon>Nematoda</taxon>
        <taxon>Chromadorea</taxon>
        <taxon>Rhabditida</taxon>
        <taxon>Rhabditina</taxon>
        <taxon>Rhabditomorpha</taxon>
        <taxon>Rhabditoidea</taxon>
        <taxon>Rhabditidae</taxon>
        <taxon>Peloderinae</taxon>
        <taxon>Caenorhabditis</taxon>
    </lineage>
</organism>
<dbReference type="CDD" id="cd11301">
    <property type="entry name" value="Fut1_Fut2_like"/>
    <property type="match status" value="1"/>
</dbReference>
<dbReference type="Pfam" id="PF01531">
    <property type="entry name" value="Glyco_transf_11"/>
    <property type="match status" value="1"/>
</dbReference>
<dbReference type="InterPro" id="IPR052501">
    <property type="entry name" value="Alpha-1-2_FucT"/>
</dbReference>
<evidence type="ECO:0000256" key="3">
    <source>
        <dbReference type="SAM" id="Phobius"/>
    </source>
</evidence>
<dbReference type="InterPro" id="IPR002516">
    <property type="entry name" value="Glyco_trans_11"/>
</dbReference>
<dbReference type="Proteomes" id="UP000008281">
    <property type="component" value="Unassembled WGS sequence"/>
</dbReference>
<evidence type="ECO:0000256" key="2">
    <source>
        <dbReference type="ARBA" id="ARBA00022679"/>
    </source>
</evidence>
<dbReference type="STRING" id="31234.E3LIZ0"/>
<dbReference type="OrthoDB" id="5815225at2759"/>
<evidence type="ECO:0000313" key="5">
    <source>
        <dbReference type="Proteomes" id="UP000008281"/>
    </source>
</evidence>
<dbReference type="OMA" id="HIRGTHY"/>
<keyword evidence="3" id="KW-0472">Membrane</keyword>
<dbReference type="GO" id="GO:0005975">
    <property type="term" value="P:carbohydrate metabolic process"/>
    <property type="evidence" value="ECO:0007669"/>
    <property type="project" value="InterPro"/>
</dbReference>
<evidence type="ECO:0000313" key="4">
    <source>
        <dbReference type="EMBL" id="EFO95352.1"/>
    </source>
</evidence>
<evidence type="ECO:0008006" key="6">
    <source>
        <dbReference type="Google" id="ProtNLM"/>
    </source>
</evidence>